<dbReference type="RefSeq" id="XP_035686729.1">
    <property type="nucleotide sequence ID" value="XM_035830836.1"/>
</dbReference>
<organism evidence="3 4">
    <name type="scientific">Branchiostoma floridae</name>
    <name type="common">Florida lancelet</name>
    <name type="synonym">Amphioxus</name>
    <dbReference type="NCBI Taxonomy" id="7739"/>
    <lineage>
        <taxon>Eukaryota</taxon>
        <taxon>Metazoa</taxon>
        <taxon>Chordata</taxon>
        <taxon>Cephalochordata</taxon>
        <taxon>Leptocardii</taxon>
        <taxon>Amphioxiformes</taxon>
        <taxon>Branchiostomatidae</taxon>
        <taxon>Branchiostoma</taxon>
    </lineage>
</organism>
<evidence type="ECO:0000256" key="1">
    <source>
        <dbReference type="SAM" id="SignalP"/>
    </source>
</evidence>
<sequence length="356" mass="39973">MMANRQLVFLFSSMLLVVFSPTVTEMLEQDLADLDSFIQSLMACESKPTVGLSISVVKNGDVVFSKGYGKRDLNQGLPVDNKTIFGLGSISKSFTATLLASVLAERDDVTWDTPLVDILGRDFSFQDEFLTKKTTLRDVLSHRTGLQRFSLQLLQYGMDIDRAEFARRVRHFSQVHPFRTVFSYNNFLYTLAGHVAERLAGKPFEQLLRERILLPLGMNDTTFLADALEEGDFSNSAQCYLTYNKNGSSLTLDREAFRGYSAGPCASSPPEEDAVLSVPDLPTLKVRREEAAVQLVERMLKEDHPLHDMVPPTRTGATGLTLRNSRTISLPKARTKRFSKSFLHSAIRLYNKKVTQ</sequence>
<dbReference type="AlphaFoldDB" id="A0A9J7LR68"/>
<dbReference type="GeneID" id="118422949"/>
<gene>
    <name evidence="4" type="primary">LOC118422949</name>
</gene>
<dbReference type="KEGG" id="bfo:118422949"/>
<dbReference type="InterPro" id="IPR001466">
    <property type="entry name" value="Beta-lactam-related"/>
</dbReference>
<keyword evidence="3" id="KW-1185">Reference proteome</keyword>
<dbReference type="PANTHER" id="PTHR46825">
    <property type="entry name" value="D-ALANYL-D-ALANINE-CARBOXYPEPTIDASE/ENDOPEPTIDASE AMPH"/>
    <property type="match status" value="1"/>
</dbReference>
<name>A0A9J7LR68_BRAFL</name>
<reference evidence="3" key="1">
    <citation type="journal article" date="2020" name="Nat. Ecol. Evol.">
        <title>Deeply conserved synteny resolves early events in vertebrate evolution.</title>
        <authorList>
            <person name="Simakov O."/>
            <person name="Marletaz F."/>
            <person name="Yue J.X."/>
            <person name="O'Connell B."/>
            <person name="Jenkins J."/>
            <person name="Brandt A."/>
            <person name="Calef R."/>
            <person name="Tung C.H."/>
            <person name="Huang T.K."/>
            <person name="Schmutz J."/>
            <person name="Satoh N."/>
            <person name="Yu J.K."/>
            <person name="Putnam N.H."/>
            <person name="Green R.E."/>
            <person name="Rokhsar D.S."/>
        </authorList>
    </citation>
    <scope>NUCLEOTIDE SEQUENCE [LARGE SCALE GENOMIC DNA]</scope>
    <source>
        <strain evidence="3">S238N-H82</strain>
    </source>
</reference>
<dbReference type="Pfam" id="PF00144">
    <property type="entry name" value="Beta-lactamase"/>
    <property type="match status" value="1"/>
</dbReference>
<feature type="chain" id="PRO_5039921544" evidence="1">
    <location>
        <begin position="25"/>
        <end position="356"/>
    </location>
</feature>
<dbReference type="Proteomes" id="UP000001554">
    <property type="component" value="Chromosome 9"/>
</dbReference>
<feature type="signal peptide" evidence="1">
    <location>
        <begin position="1"/>
        <end position="24"/>
    </location>
</feature>
<feature type="domain" description="Beta-lactamase-related" evidence="2">
    <location>
        <begin position="35"/>
        <end position="229"/>
    </location>
</feature>
<dbReference type="SUPFAM" id="SSF56601">
    <property type="entry name" value="beta-lactamase/transpeptidase-like"/>
    <property type="match status" value="1"/>
</dbReference>
<keyword evidence="1" id="KW-0732">Signal</keyword>
<protein>
    <submittedName>
        <fullName evidence="4">Gigasin-6-like</fullName>
    </submittedName>
</protein>
<evidence type="ECO:0000259" key="2">
    <source>
        <dbReference type="Pfam" id="PF00144"/>
    </source>
</evidence>
<dbReference type="Gene3D" id="3.40.710.10">
    <property type="entry name" value="DD-peptidase/beta-lactamase superfamily"/>
    <property type="match status" value="1"/>
</dbReference>
<accession>A0A9J7LR68</accession>
<dbReference type="InterPro" id="IPR012338">
    <property type="entry name" value="Beta-lactam/transpept-like"/>
</dbReference>
<dbReference type="InterPro" id="IPR050491">
    <property type="entry name" value="AmpC-like"/>
</dbReference>
<dbReference type="OrthoDB" id="5946976at2759"/>
<reference evidence="4" key="2">
    <citation type="submission" date="2025-08" db="UniProtKB">
        <authorList>
            <consortium name="RefSeq"/>
        </authorList>
    </citation>
    <scope>IDENTIFICATION</scope>
    <source>
        <strain evidence="4">S238N-H82</strain>
        <tissue evidence="4">Testes</tissue>
    </source>
</reference>
<evidence type="ECO:0000313" key="4">
    <source>
        <dbReference type="RefSeq" id="XP_035686729.1"/>
    </source>
</evidence>
<dbReference type="PANTHER" id="PTHR46825:SF15">
    <property type="entry name" value="BETA-LACTAMASE-RELATED DOMAIN-CONTAINING PROTEIN"/>
    <property type="match status" value="1"/>
</dbReference>
<evidence type="ECO:0000313" key="3">
    <source>
        <dbReference type="Proteomes" id="UP000001554"/>
    </source>
</evidence>
<proteinExistence type="predicted"/>